<dbReference type="Gene3D" id="1.10.630.10">
    <property type="entry name" value="Cytochrome P450"/>
    <property type="match status" value="1"/>
</dbReference>
<dbReference type="EMBL" id="MVIJ01000003">
    <property type="protein sequence ID" value="ORB75551.1"/>
    <property type="molecule type" value="Genomic_DNA"/>
</dbReference>
<accession>A0A1X0KK05</accession>
<evidence type="ECO:0000256" key="8">
    <source>
        <dbReference type="RuleBase" id="RU000461"/>
    </source>
</evidence>
<dbReference type="InterPro" id="IPR002397">
    <property type="entry name" value="Cyt_P450_B"/>
</dbReference>
<dbReference type="InterPro" id="IPR001128">
    <property type="entry name" value="Cyt_P450"/>
</dbReference>
<reference evidence="9 10" key="1">
    <citation type="submission" date="2017-02" db="EMBL/GenBank/DDBJ databases">
        <title>The new phylogeny of genus Mycobacterium.</title>
        <authorList>
            <person name="Tortoli E."/>
            <person name="Trovato A."/>
            <person name="Cirillo D.M."/>
        </authorList>
    </citation>
    <scope>NUCLEOTIDE SEQUENCE [LARGE SCALE GENOMIC DNA]</scope>
    <source>
        <strain evidence="9 10">DSM 43992</strain>
    </source>
</reference>
<evidence type="ECO:0000256" key="6">
    <source>
        <dbReference type="ARBA" id="ARBA00023004"/>
    </source>
</evidence>
<evidence type="ECO:0000256" key="7">
    <source>
        <dbReference type="ARBA" id="ARBA00023033"/>
    </source>
</evidence>
<name>A0A1X0KK05_MYCSC</name>
<dbReference type="InterPro" id="IPR036396">
    <property type="entry name" value="Cyt_P450_sf"/>
</dbReference>
<dbReference type="PANTHER" id="PTHR46696">
    <property type="entry name" value="P450, PUTATIVE (EUROFUNG)-RELATED"/>
    <property type="match status" value="1"/>
</dbReference>
<keyword evidence="6 8" id="KW-0408">Iron</keyword>
<dbReference type="GO" id="GO:0008395">
    <property type="term" value="F:steroid hydroxylase activity"/>
    <property type="evidence" value="ECO:0007669"/>
    <property type="project" value="TreeGrafter"/>
</dbReference>
<comment type="cofactor">
    <cofactor evidence="1">
        <name>heme</name>
        <dbReference type="ChEBI" id="CHEBI:30413"/>
    </cofactor>
</comment>
<evidence type="ECO:0000256" key="1">
    <source>
        <dbReference type="ARBA" id="ARBA00001971"/>
    </source>
</evidence>
<keyword evidence="7 8" id="KW-0503">Monooxygenase</keyword>
<dbReference type="GO" id="GO:0020037">
    <property type="term" value="F:heme binding"/>
    <property type="evidence" value="ECO:0007669"/>
    <property type="project" value="InterPro"/>
</dbReference>
<evidence type="ECO:0000256" key="3">
    <source>
        <dbReference type="ARBA" id="ARBA00022617"/>
    </source>
</evidence>
<evidence type="ECO:0000313" key="9">
    <source>
        <dbReference type="EMBL" id="ORB75551.1"/>
    </source>
</evidence>
<keyword evidence="5 8" id="KW-0560">Oxidoreductase</keyword>
<keyword evidence="4 8" id="KW-0479">Metal-binding</keyword>
<dbReference type="GO" id="GO:0005506">
    <property type="term" value="F:iron ion binding"/>
    <property type="evidence" value="ECO:0007669"/>
    <property type="project" value="InterPro"/>
</dbReference>
<proteinExistence type="inferred from homology"/>
<dbReference type="Proteomes" id="UP000192601">
    <property type="component" value="Unassembled WGS sequence"/>
</dbReference>
<keyword evidence="10" id="KW-1185">Reference proteome</keyword>
<dbReference type="PANTHER" id="PTHR46696:SF4">
    <property type="entry name" value="BIOTIN BIOSYNTHESIS CYTOCHROME P450"/>
    <property type="match status" value="1"/>
</dbReference>
<organism evidence="9 10">
    <name type="scientific">Mycobacterium scrofulaceum</name>
    <dbReference type="NCBI Taxonomy" id="1783"/>
    <lineage>
        <taxon>Bacteria</taxon>
        <taxon>Bacillati</taxon>
        <taxon>Actinomycetota</taxon>
        <taxon>Actinomycetes</taxon>
        <taxon>Mycobacteriales</taxon>
        <taxon>Mycobacteriaceae</taxon>
        <taxon>Mycobacterium</taxon>
    </lineage>
</organism>
<protein>
    <submittedName>
        <fullName evidence="9">Cytochrome</fullName>
    </submittedName>
</protein>
<dbReference type="PRINTS" id="PR00359">
    <property type="entry name" value="BP450"/>
</dbReference>
<sequence length="403" mass="44117">MLTASMLLDPAVLQNPYAFYAMLREQAPVWMVPGTDVVAISTFALLSEAVARPEDFSSIMRCLLYRDQDGLPARLDFGEAAMPTLATADPPVHTTHRRAVFPELVARRMRTLEDDIRALSAAAVKQALDDGSFDFMAKIGNMVPITVVARLIGFRDIDPMQLLEAAFDSTTMVGGTMSMDELSTFVARTETIEAWIADQIAGTGEGGEEGILLAVRRALDAGTLRIGEATIILHTMLSAGGESTTSLLGNAVRMLAENPGLQQRLREKPQDIDVFVEEALRLESPFRQMMRSVPRDTTLGGVEIASGSTVLLLFAAGNRDPAQFKHPDRIDLTRESPKRHLAFGHGIHFCVGAALARIEARAVLGAILEQTRCFTLDEDRAPRWVDSLLVRRHAELHVCATPR</sequence>
<comment type="similarity">
    <text evidence="2 8">Belongs to the cytochrome P450 family.</text>
</comment>
<gene>
    <name evidence="9" type="ORF">BST44_03345</name>
</gene>
<evidence type="ECO:0000256" key="2">
    <source>
        <dbReference type="ARBA" id="ARBA00010617"/>
    </source>
</evidence>
<dbReference type="OrthoDB" id="502624at2"/>
<evidence type="ECO:0000256" key="4">
    <source>
        <dbReference type="ARBA" id="ARBA00022723"/>
    </source>
</evidence>
<dbReference type="GO" id="GO:0006707">
    <property type="term" value="P:cholesterol catabolic process"/>
    <property type="evidence" value="ECO:0007669"/>
    <property type="project" value="TreeGrafter"/>
</dbReference>
<comment type="caution">
    <text evidence="9">The sequence shown here is derived from an EMBL/GenBank/DDBJ whole genome shotgun (WGS) entry which is preliminary data.</text>
</comment>
<dbReference type="GO" id="GO:0036199">
    <property type="term" value="F:cholest-4-en-3-one 26-monooxygenase activity"/>
    <property type="evidence" value="ECO:0007669"/>
    <property type="project" value="TreeGrafter"/>
</dbReference>
<keyword evidence="3 8" id="KW-0349">Heme</keyword>
<dbReference type="AlphaFoldDB" id="A0A1X0KK05"/>
<evidence type="ECO:0000313" key="10">
    <source>
        <dbReference type="Proteomes" id="UP000192601"/>
    </source>
</evidence>
<dbReference type="SUPFAM" id="SSF48264">
    <property type="entry name" value="Cytochrome P450"/>
    <property type="match status" value="1"/>
</dbReference>
<dbReference type="InterPro" id="IPR017972">
    <property type="entry name" value="Cyt_P450_CS"/>
</dbReference>
<evidence type="ECO:0000256" key="5">
    <source>
        <dbReference type="ARBA" id="ARBA00023002"/>
    </source>
</evidence>
<dbReference type="STRING" id="1783.BST44_03345"/>
<dbReference type="PROSITE" id="PS00086">
    <property type="entry name" value="CYTOCHROME_P450"/>
    <property type="match status" value="1"/>
</dbReference>
<dbReference type="Pfam" id="PF00067">
    <property type="entry name" value="p450"/>
    <property type="match status" value="1"/>
</dbReference>